<protein>
    <submittedName>
        <fullName evidence="3">HNH endonuclease</fullName>
    </submittedName>
</protein>
<evidence type="ECO:0000256" key="1">
    <source>
        <dbReference type="SAM" id="MobiDB-lite"/>
    </source>
</evidence>
<dbReference type="CDD" id="cd00085">
    <property type="entry name" value="HNHc"/>
    <property type="match status" value="1"/>
</dbReference>
<accession>A0A935MGF5</accession>
<gene>
    <name evidence="3" type="ORF">IPI13_03250</name>
</gene>
<keyword evidence="3" id="KW-0378">Hydrolase</keyword>
<dbReference type="EMBL" id="JADJIB010000001">
    <property type="protein sequence ID" value="MBK7272202.1"/>
    <property type="molecule type" value="Genomic_DNA"/>
</dbReference>
<dbReference type="SMART" id="SM00507">
    <property type="entry name" value="HNHc"/>
    <property type="match status" value="1"/>
</dbReference>
<keyword evidence="3" id="KW-0255">Endonuclease</keyword>
<reference evidence="3 4" key="1">
    <citation type="submission" date="2020-10" db="EMBL/GenBank/DDBJ databases">
        <title>Connecting structure to function with the recovery of over 1000 high-quality activated sludge metagenome-assembled genomes encoding full-length rRNA genes using long-read sequencing.</title>
        <authorList>
            <person name="Singleton C.M."/>
            <person name="Petriglieri F."/>
            <person name="Kristensen J.M."/>
            <person name="Kirkegaard R.H."/>
            <person name="Michaelsen T.Y."/>
            <person name="Andersen M.H."/>
            <person name="Karst S.M."/>
            <person name="Dueholm M.S."/>
            <person name="Nielsen P.H."/>
            <person name="Albertsen M."/>
        </authorList>
    </citation>
    <scope>NUCLEOTIDE SEQUENCE [LARGE SCALE GENOMIC DNA]</scope>
    <source>
        <strain evidence="3">Ega_18-Q3-R5-49_MAXAC.001</strain>
    </source>
</reference>
<feature type="region of interest" description="Disordered" evidence="1">
    <location>
        <begin position="464"/>
        <end position="493"/>
    </location>
</feature>
<sequence length="493" mass="52642">MEAPVSTLAATDVVALVGTTEASPAAAALAVIEVVERMKSHLDALVLPAWRMLHAAYVEALESPERPPMTARERERETSVARSGAVDEVMAATGLGESECRRRLGLALADPVRVDSLVRLLAAGELALWQVLGLHDDTADLDPTAADEVVQVVSAPTRAGDRPSAQLRRRRLRRELARRGAQSACGSRRLAARDARAELEPDGTGRLWITGEGGRVVAAIERVDRLARGIRASGQHPDRTLAQLRSDVALDLILHTTSVEGAEWSRLGDLPPAQVQVVIGLDVLSGATDGVAEIPGHGWVPADVARDLAHAPGSVWQRLVIDPATGALVELSSTRYTPPARLRAHVVARDRVCRAPGCVVPATTCDLDHDIPWPMGVTSADNLSAKHRRHHQLKTVGLWSSRHDPTTDALTWTTLAGRAYRTDPFDYREVLDADLDDGPLVRRRGAVPAERLCSVTAERHLGATANGGAGGIGIPPLADGDPARNDASDPPPF</sequence>
<keyword evidence="3" id="KW-0540">Nuclease</keyword>
<dbReference type="InterPro" id="IPR003615">
    <property type="entry name" value="HNH_nuc"/>
</dbReference>
<dbReference type="AlphaFoldDB" id="A0A935MGF5"/>
<organism evidence="3 4">
    <name type="scientific">Candidatus Phosphoribacter hodrii</name>
    <dbReference type="NCBI Taxonomy" id="2953743"/>
    <lineage>
        <taxon>Bacteria</taxon>
        <taxon>Bacillati</taxon>
        <taxon>Actinomycetota</taxon>
        <taxon>Actinomycetes</taxon>
        <taxon>Micrococcales</taxon>
        <taxon>Dermatophilaceae</taxon>
        <taxon>Candidatus Phosphoribacter</taxon>
    </lineage>
</organism>
<evidence type="ECO:0000259" key="2">
    <source>
        <dbReference type="SMART" id="SM00507"/>
    </source>
</evidence>
<evidence type="ECO:0000313" key="3">
    <source>
        <dbReference type="EMBL" id="MBK7272202.1"/>
    </source>
</evidence>
<dbReference type="Proteomes" id="UP000726105">
    <property type="component" value="Unassembled WGS sequence"/>
</dbReference>
<dbReference type="GO" id="GO:0004519">
    <property type="term" value="F:endonuclease activity"/>
    <property type="evidence" value="ECO:0007669"/>
    <property type="project" value="UniProtKB-KW"/>
</dbReference>
<feature type="domain" description="HNH nuclease" evidence="2">
    <location>
        <begin position="341"/>
        <end position="392"/>
    </location>
</feature>
<name>A0A935MGF5_9MICO</name>
<evidence type="ECO:0000313" key="4">
    <source>
        <dbReference type="Proteomes" id="UP000726105"/>
    </source>
</evidence>
<proteinExistence type="predicted"/>
<comment type="caution">
    <text evidence="3">The sequence shown here is derived from an EMBL/GenBank/DDBJ whole genome shotgun (WGS) entry which is preliminary data.</text>
</comment>